<organism evidence="9 10">
    <name type="scientific">Collinsella intestinalis DSM 13280</name>
    <dbReference type="NCBI Taxonomy" id="521003"/>
    <lineage>
        <taxon>Bacteria</taxon>
        <taxon>Bacillati</taxon>
        <taxon>Actinomycetota</taxon>
        <taxon>Coriobacteriia</taxon>
        <taxon>Coriobacteriales</taxon>
        <taxon>Coriobacteriaceae</taxon>
        <taxon>Collinsella</taxon>
    </lineage>
</organism>
<dbReference type="InterPro" id="IPR045621">
    <property type="entry name" value="BPD_transp_1_N"/>
</dbReference>
<comment type="caution">
    <text evidence="9">The sequence shown here is derived from an EMBL/GenBank/DDBJ whole genome shotgun (WGS) entry which is preliminary data.</text>
</comment>
<accession>C4FBI1</accession>
<evidence type="ECO:0000256" key="2">
    <source>
        <dbReference type="ARBA" id="ARBA00022448"/>
    </source>
</evidence>
<keyword evidence="3" id="KW-1003">Cell membrane</keyword>
<evidence type="ECO:0000256" key="6">
    <source>
        <dbReference type="ARBA" id="ARBA00023136"/>
    </source>
</evidence>
<dbReference type="PANTHER" id="PTHR43163">
    <property type="entry name" value="DIPEPTIDE TRANSPORT SYSTEM PERMEASE PROTEIN DPPB-RELATED"/>
    <property type="match status" value="1"/>
</dbReference>
<dbReference type="PROSITE" id="PS50928">
    <property type="entry name" value="ABC_TM1"/>
    <property type="match status" value="1"/>
</dbReference>
<evidence type="ECO:0000256" key="4">
    <source>
        <dbReference type="ARBA" id="ARBA00022692"/>
    </source>
</evidence>
<dbReference type="AlphaFoldDB" id="C4FBI1"/>
<dbReference type="InterPro" id="IPR000515">
    <property type="entry name" value="MetI-like"/>
</dbReference>
<dbReference type="Gene3D" id="1.10.3720.10">
    <property type="entry name" value="MetI-like"/>
    <property type="match status" value="1"/>
</dbReference>
<comment type="subcellular location">
    <subcellularLocation>
        <location evidence="1 7">Cell membrane</location>
        <topology evidence="1 7">Multi-pass membrane protein</topology>
    </subcellularLocation>
</comment>
<reference evidence="9 10" key="1">
    <citation type="submission" date="2009-04" db="EMBL/GenBank/DDBJ databases">
        <authorList>
            <person name="Weinstock G."/>
            <person name="Sodergren E."/>
            <person name="Clifton S."/>
            <person name="Fulton L."/>
            <person name="Fulton B."/>
            <person name="Courtney L."/>
            <person name="Fronick C."/>
            <person name="Harrison M."/>
            <person name="Strong C."/>
            <person name="Farmer C."/>
            <person name="Delahaunty K."/>
            <person name="Markovic C."/>
            <person name="Hall O."/>
            <person name="Minx P."/>
            <person name="Tomlinson C."/>
            <person name="Mitreva M."/>
            <person name="Nelson J."/>
            <person name="Hou S."/>
            <person name="Wollam A."/>
            <person name="Pepin K.H."/>
            <person name="Johnson M."/>
            <person name="Bhonagiri V."/>
            <person name="Nash W.E."/>
            <person name="Warren W."/>
            <person name="Chinwalla A."/>
            <person name="Mardis E.R."/>
            <person name="Wilson R.K."/>
        </authorList>
    </citation>
    <scope>NUCLEOTIDE SEQUENCE [LARGE SCALE GENOMIC DNA]</scope>
    <source>
        <strain evidence="9 10">DSM 13280</strain>
    </source>
</reference>
<protein>
    <submittedName>
        <fullName evidence="9">ABC transporter, permease protein</fullName>
    </submittedName>
</protein>
<dbReference type="eggNOG" id="COG0601">
    <property type="taxonomic scope" value="Bacteria"/>
</dbReference>
<gene>
    <name evidence="9" type="ORF">COLINT_03434</name>
</gene>
<feature type="transmembrane region" description="Helical" evidence="7">
    <location>
        <begin position="28"/>
        <end position="49"/>
    </location>
</feature>
<keyword evidence="4 7" id="KW-0812">Transmembrane</keyword>
<dbReference type="SUPFAM" id="SSF161098">
    <property type="entry name" value="MetI-like"/>
    <property type="match status" value="1"/>
</dbReference>
<dbReference type="PANTHER" id="PTHR43163:SF7">
    <property type="entry name" value="DIPEPTIDE-TRANSPORT INTEGRAL MEMBRANE PROTEIN ABC TRANSPORTER DPPB-RELATED"/>
    <property type="match status" value="1"/>
</dbReference>
<sequence>MLHATAARCSVHETREGIAVLRYILKRILQFIPVFLGVTLILFIMQNVVPGDPIKLIAGEKKMDPQTEMNIRAAHGLIVTDENGNIVFDEDGNTIETPMVDRYFNYLGNLLQGDLGTSYQKGRAVKDMIFEAYPHTVQIALVAIVIEAFVGIGAGIISAIKRYSFWDILVTLTTSMLVAMPAFWLGLLLQLIFGIWLKNATGGAVALPVSGVPGPFPQFPAWTYYILPAVTLAAVSTAYTARIMRSQLVEVMNQDYIRTAKAKGLSKRSIIFHHALKNALIPVVTYIGMDFGAMLAGAILTETVFNWPGIGQMTYVAITQRDWPIVMGSVTVIVFVVMIINLIVDVSYAFLDPRIRLGSKSDK</sequence>
<dbReference type="EMBL" id="ABXH02000035">
    <property type="protein sequence ID" value="EEP43832.1"/>
    <property type="molecule type" value="Genomic_DNA"/>
</dbReference>
<evidence type="ECO:0000259" key="8">
    <source>
        <dbReference type="PROSITE" id="PS50928"/>
    </source>
</evidence>
<comment type="similarity">
    <text evidence="7">Belongs to the binding-protein-dependent transport system permease family.</text>
</comment>
<evidence type="ECO:0000313" key="9">
    <source>
        <dbReference type="EMBL" id="EEP43832.1"/>
    </source>
</evidence>
<feature type="transmembrane region" description="Helical" evidence="7">
    <location>
        <begin position="169"/>
        <end position="197"/>
    </location>
</feature>
<dbReference type="CDD" id="cd06261">
    <property type="entry name" value="TM_PBP2"/>
    <property type="match status" value="1"/>
</dbReference>
<dbReference type="InterPro" id="IPR035906">
    <property type="entry name" value="MetI-like_sf"/>
</dbReference>
<keyword evidence="2 7" id="KW-0813">Transport</keyword>
<feature type="transmembrane region" description="Helical" evidence="7">
    <location>
        <begin position="279"/>
        <end position="305"/>
    </location>
</feature>
<name>C4FBI1_9ACTN</name>
<proteinExistence type="inferred from homology"/>
<dbReference type="GO" id="GO:0055085">
    <property type="term" value="P:transmembrane transport"/>
    <property type="evidence" value="ECO:0007669"/>
    <property type="project" value="InterPro"/>
</dbReference>
<dbReference type="Pfam" id="PF19300">
    <property type="entry name" value="BPD_transp_1_N"/>
    <property type="match status" value="1"/>
</dbReference>
<dbReference type="STRING" id="521003.COLINT_03434"/>
<feature type="transmembrane region" description="Helical" evidence="7">
    <location>
        <begin position="222"/>
        <end position="241"/>
    </location>
</feature>
<keyword evidence="5 7" id="KW-1133">Transmembrane helix</keyword>
<evidence type="ECO:0000256" key="1">
    <source>
        <dbReference type="ARBA" id="ARBA00004651"/>
    </source>
</evidence>
<dbReference type="Proteomes" id="UP000003295">
    <property type="component" value="Unassembled WGS sequence"/>
</dbReference>
<evidence type="ECO:0000256" key="7">
    <source>
        <dbReference type="RuleBase" id="RU363032"/>
    </source>
</evidence>
<evidence type="ECO:0000256" key="3">
    <source>
        <dbReference type="ARBA" id="ARBA00022475"/>
    </source>
</evidence>
<dbReference type="HOGENOM" id="CLU_036879_0_0_11"/>
<feature type="transmembrane region" description="Helical" evidence="7">
    <location>
        <begin position="325"/>
        <end position="351"/>
    </location>
</feature>
<evidence type="ECO:0000313" key="10">
    <source>
        <dbReference type="Proteomes" id="UP000003295"/>
    </source>
</evidence>
<keyword evidence="6 7" id="KW-0472">Membrane</keyword>
<dbReference type="GO" id="GO:0005886">
    <property type="term" value="C:plasma membrane"/>
    <property type="evidence" value="ECO:0007669"/>
    <property type="project" value="UniProtKB-SubCell"/>
</dbReference>
<feature type="domain" description="ABC transmembrane type-1" evidence="8">
    <location>
        <begin position="133"/>
        <end position="344"/>
    </location>
</feature>
<feature type="transmembrane region" description="Helical" evidence="7">
    <location>
        <begin position="137"/>
        <end position="157"/>
    </location>
</feature>
<evidence type="ECO:0000256" key="5">
    <source>
        <dbReference type="ARBA" id="ARBA00022989"/>
    </source>
</evidence>
<dbReference type="Pfam" id="PF00528">
    <property type="entry name" value="BPD_transp_1"/>
    <property type="match status" value="1"/>
</dbReference>